<accession>A0A0U2XXZ5</accession>
<sequence length="175" mass="18262">MIQVSIEVNGKTVTAEVEPRLTLLDFIRDVAGLKGTHSGCEHGVCGACTVLVEGNAIRSCLVLAVQADEQEVISIEGVGGDLGRSGELSIVQDAFCEAHGLQCGYCTPGMVLAAEALLADTPNPTEGDVREAISGNICRCTGYVQIVEAVMLAADRLANRNYKSKPGQLSGQTLG</sequence>
<dbReference type="GO" id="GO:0046872">
    <property type="term" value="F:metal ion binding"/>
    <property type="evidence" value="ECO:0007669"/>
    <property type="project" value="UniProtKB-KW"/>
</dbReference>
<dbReference type="FunFam" id="3.10.20.30:FF:000020">
    <property type="entry name" value="Xanthine dehydrogenase iron-sulfur subunit"/>
    <property type="match status" value="1"/>
</dbReference>
<dbReference type="FunFam" id="1.10.150.120:FF:000003">
    <property type="entry name" value="Carbon monoxide dehydrogenase, small subunit"/>
    <property type="match status" value="1"/>
</dbReference>
<dbReference type="Gene3D" id="1.10.150.120">
    <property type="entry name" value="[2Fe-2S]-binding domain"/>
    <property type="match status" value="1"/>
</dbReference>
<dbReference type="GO" id="GO:0051537">
    <property type="term" value="F:2 iron, 2 sulfur cluster binding"/>
    <property type="evidence" value="ECO:0007669"/>
    <property type="project" value="UniProtKB-KW"/>
</dbReference>
<dbReference type="InterPro" id="IPR002888">
    <property type="entry name" value="2Fe-2S-bd"/>
</dbReference>
<dbReference type="PANTHER" id="PTHR44379:SF5">
    <property type="entry name" value="OXIDOREDUCTASE WITH IRON-SULFUR SUBUNIT"/>
    <property type="match status" value="1"/>
</dbReference>
<proteinExistence type="predicted"/>
<dbReference type="PANTHER" id="PTHR44379">
    <property type="entry name" value="OXIDOREDUCTASE WITH IRON-SULFUR SUBUNIT"/>
    <property type="match status" value="1"/>
</dbReference>
<keyword evidence="1" id="KW-0001">2Fe-2S</keyword>
<dbReference type="InterPro" id="IPR036010">
    <property type="entry name" value="2Fe-2S_ferredoxin-like_sf"/>
</dbReference>
<evidence type="ECO:0000256" key="5">
    <source>
        <dbReference type="ARBA" id="ARBA00023014"/>
    </source>
</evidence>
<reference evidence="7" key="1">
    <citation type="journal article" date="2016" name="ISME J.">
        <title>Functional metagenomic screen reveals new and diverse microbial rhodopsins.</title>
        <authorList>
            <person name="Pushkarev A."/>
            <person name="Beja O."/>
        </authorList>
    </citation>
    <scope>NUCLEOTIDE SEQUENCE</scope>
</reference>
<dbReference type="SUPFAM" id="SSF47741">
    <property type="entry name" value="CO dehydrogenase ISP C-domain like"/>
    <property type="match status" value="1"/>
</dbReference>
<dbReference type="PROSITE" id="PS00197">
    <property type="entry name" value="2FE2S_FER_1"/>
    <property type="match status" value="1"/>
</dbReference>
<feature type="domain" description="2Fe-2S ferredoxin-type" evidence="6">
    <location>
        <begin position="2"/>
        <end position="78"/>
    </location>
</feature>
<evidence type="ECO:0000256" key="1">
    <source>
        <dbReference type="ARBA" id="ARBA00022714"/>
    </source>
</evidence>
<dbReference type="InterPro" id="IPR051452">
    <property type="entry name" value="Diverse_Oxidoreductases"/>
</dbReference>
<evidence type="ECO:0000256" key="2">
    <source>
        <dbReference type="ARBA" id="ARBA00022723"/>
    </source>
</evidence>
<dbReference type="Gene3D" id="3.10.20.30">
    <property type="match status" value="1"/>
</dbReference>
<dbReference type="InterPro" id="IPR036884">
    <property type="entry name" value="2Fe-2S-bd_dom_sf"/>
</dbReference>
<evidence type="ECO:0000256" key="4">
    <source>
        <dbReference type="ARBA" id="ARBA00023004"/>
    </source>
</evidence>
<dbReference type="PROSITE" id="PS51085">
    <property type="entry name" value="2FE2S_FER_2"/>
    <property type="match status" value="1"/>
</dbReference>
<dbReference type="InterPro" id="IPR006058">
    <property type="entry name" value="2Fe2S_fd_BS"/>
</dbReference>
<dbReference type="GO" id="GO:0016491">
    <property type="term" value="F:oxidoreductase activity"/>
    <property type="evidence" value="ECO:0007669"/>
    <property type="project" value="UniProtKB-KW"/>
</dbReference>
<evidence type="ECO:0000259" key="6">
    <source>
        <dbReference type="PROSITE" id="PS51085"/>
    </source>
</evidence>
<dbReference type="InterPro" id="IPR012675">
    <property type="entry name" value="Beta-grasp_dom_sf"/>
</dbReference>
<dbReference type="Pfam" id="PF01799">
    <property type="entry name" value="Fer2_2"/>
    <property type="match status" value="1"/>
</dbReference>
<dbReference type="AlphaFoldDB" id="A0A0U2XXZ5"/>
<organism evidence="7">
    <name type="scientific">uncultured bacterium EIL20A02</name>
    <dbReference type="NCBI Taxonomy" id="1768200"/>
    <lineage>
        <taxon>Bacteria</taxon>
        <taxon>environmental samples</taxon>
    </lineage>
</organism>
<keyword evidence="2" id="KW-0479">Metal-binding</keyword>
<evidence type="ECO:0000256" key="3">
    <source>
        <dbReference type="ARBA" id="ARBA00023002"/>
    </source>
</evidence>
<keyword evidence="4" id="KW-0408">Iron</keyword>
<dbReference type="Pfam" id="PF00111">
    <property type="entry name" value="Fer2"/>
    <property type="match status" value="1"/>
</dbReference>
<name>A0A0U2XXZ5_9BACT</name>
<dbReference type="InterPro" id="IPR001041">
    <property type="entry name" value="2Fe-2S_ferredoxin-type"/>
</dbReference>
<dbReference type="SUPFAM" id="SSF54292">
    <property type="entry name" value="2Fe-2S ferredoxin-like"/>
    <property type="match status" value="1"/>
</dbReference>
<evidence type="ECO:0000313" key="7">
    <source>
        <dbReference type="EMBL" id="ALS56241.1"/>
    </source>
</evidence>
<keyword evidence="3" id="KW-0560">Oxidoreductase</keyword>
<dbReference type="CDD" id="cd00207">
    <property type="entry name" value="fer2"/>
    <property type="match status" value="1"/>
</dbReference>
<dbReference type="EMBL" id="KT201091">
    <property type="protein sequence ID" value="ALS56241.1"/>
    <property type="molecule type" value="Genomic_DNA"/>
</dbReference>
<protein>
    <submittedName>
        <fullName evidence="7">Putative carbon monoxide dehydrogenase small chain</fullName>
    </submittedName>
</protein>
<keyword evidence="5" id="KW-0411">Iron-sulfur</keyword>